<accession>A0ABP8AEQ5</accession>
<evidence type="ECO:0000313" key="2">
    <source>
        <dbReference type="Proteomes" id="UP001500167"/>
    </source>
</evidence>
<name>A0ABP8AEQ5_9SPHI</name>
<protein>
    <submittedName>
        <fullName evidence="1">Uncharacterized protein</fullName>
    </submittedName>
</protein>
<proteinExistence type="predicted"/>
<gene>
    <name evidence="1" type="ORF">GCM10022218_40440</name>
</gene>
<evidence type="ECO:0000313" key="1">
    <source>
        <dbReference type="EMBL" id="GAA4182782.1"/>
    </source>
</evidence>
<dbReference type="RefSeq" id="WP_346087951.1">
    <property type="nucleotide sequence ID" value="NZ_BAAAZK010000008.1"/>
</dbReference>
<reference evidence="2" key="1">
    <citation type="journal article" date="2019" name="Int. J. Syst. Evol. Microbiol.">
        <title>The Global Catalogue of Microorganisms (GCM) 10K type strain sequencing project: providing services to taxonomists for standard genome sequencing and annotation.</title>
        <authorList>
            <consortium name="The Broad Institute Genomics Platform"/>
            <consortium name="The Broad Institute Genome Sequencing Center for Infectious Disease"/>
            <person name="Wu L."/>
            <person name="Ma J."/>
        </authorList>
    </citation>
    <scope>NUCLEOTIDE SEQUENCE [LARGE SCALE GENOMIC DNA]</scope>
    <source>
        <strain evidence="2">JCM 16722</strain>
    </source>
</reference>
<dbReference type="Proteomes" id="UP001500167">
    <property type="component" value="Unassembled WGS sequence"/>
</dbReference>
<organism evidence="1 2">
    <name type="scientific">Sphingobacterium ginsenosidimutans</name>
    <dbReference type="NCBI Taxonomy" id="687845"/>
    <lineage>
        <taxon>Bacteria</taxon>
        <taxon>Pseudomonadati</taxon>
        <taxon>Bacteroidota</taxon>
        <taxon>Sphingobacteriia</taxon>
        <taxon>Sphingobacteriales</taxon>
        <taxon>Sphingobacteriaceae</taxon>
        <taxon>Sphingobacterium</taxon>
    </lineage>
</organism>
<sequence length="506" mass="60044">MIYIAAQPSDLYFAWQIQVYIHNFYTIGIPKENIHVILSETSNTDVLDLAERNKDLASFFFYPDTREDHYYAPTIRPHLIKKHFDQYPWLEQKQIFYHDADIIFREKIDEKTFSDSYNWHLSNTLDYIGLAHLNSFGSSIISSLCNIVGLPIDEGLENIENFGGAQYVIRGVNYTFWNKHEKDSEAIYNYIKHNKPIFKSLLIDYASNKEVNFEKLQEWCADMWSMVLNGIYFGFNLEINSELDFCWPYQPVNRWHNTKILHNAGVTAQQSEHYFYKSKYINYTPFEDHDLDKYDFTKCTIKYVEAIKSARNCTLKSLYGSYVIFICQENCTKEQIEVQIRYFERYFCDYNLCIYSEEKSEIENIPGDYMFKLRGIQQLLDCVGNNLCIIINPFIIFEHRQFYNAFLDVKSNHFELVIPYDKLIKIDDIYKKELFKRKLNTSYFIDEELEGNDYYLNNFLIVNNITPLTTLGNTNVSILLSNFLTAGLINCKTSKRLKFDYFYAKF</sequence>
<dbReference type="EMBL" id="BAAAZK010000008">
    <property type="protein sequence ID" value="GAA4182782.1"/>
    <property type="molecule type" value="Genomic_DNA"/>
</dbReference>
<comment type="caution">
    <text evidence="1">The sequence shown here is derived from an EMBL/GenBank/DDBJ whole genome shotgun (WGS) entry which is preliminary data.</text>
</comment>
<keyword evidence="2" id="KW-1185">Reference proteome</keyword>